<dbReference type="SUPFAM" id="SSF52283">
    <property type="entry name" value="Formate/glycerate dehydrogenase catalytic domain-like"/>
    <property type="match status" value="1"/>
</dbReference>
<evidence type="ECO:0000256" key="2">
    <source>
        <dbReference type="ARBA" id="ARBA00012969"/>
    </source>
</evidence>
<evidence type="ECO:0000313" key="11">
    <source>
        <dbReference type="EMBL" id="RAK44753.1"/>
    </source>
</evidence>
<dbReference type="InterPro" id="IPR006139">
    <property type="entry name" value="D-isomer_2_OHA_DH_cat_dom"/>
</dbReference>
<dbReference type="PANTHER" id="PTHR43026:SF1">
    <property type="entry name" value="2-HYDROXYACID DEHYDROGENASE HOMOLOG 1-RELATED"/>
    <property type="match status" value="1"/>
</dbReference>
<feature type="domain" description="D-isomer specific 2-hydroxyacid dehydrogenase catalytic" evidence="9">
    <location>
        <begin position="14"/>
        <end position="330"/>
    </location>
</feature>
<reference evidence="11 12" key="1">
    <citation type="journal article" date="2018" name="Front. Microbiol.">
        <title>Description and Comparative Genomics of Macrococcus caseolyticus subsp. hominis subsp. nov., Macrococcus goetzii sp. nov., Macrococcus epidermidis sp. nov., and Macrococcus bohemicus sp. nov., Novel Macrococci From Human Clinical Material With Virulence Potential and Suspected Uptake of Foreign DNA by Natural Transformation.</title>
        <authorList>
            <person name="Maslanova I."/>
            <person name="Wertheimer Z."/>
            <person name="Sedlacek I."/>
            <person name="Svec P."/>
            <person name="Indrakova A."/>
            <person name="Kovarovic V."/>
            <person name="Schumann P."/>
            <person name="Sproer C."/>
            <person name="Kralova S."/>
            <person name="Sedo O."/>
            <person name="Kristofova L."/>
            <person name="Vrbovska V."/>
            <person name="Fuzik T."/>
            <person name="Petras P."/>
            <person name="Zdrahal Z."/>
            <person name="Ruzickova V."/>
            <person name="Doskar J."/>
            <person name="Pantucek R."/>
        </authorList>
    </citation>
    <scope>NUCLEOTIDE SEQUENCE [LARGE SCALE GENOMIC DNA]</scope>
    <source>
        <strain evidence="11 12">01/688</strain>
    </source>
</reference>
<evidence type="ECO:0000256" key="3">
    <source>
        <dbReference type="ARBA" id="ARBA00014095"/>
    </source>
</evidence>
<dbReference type="AlphaFoldDB" id="A0A327ZR28"/>
<dbReference type="Gene3D" id="3.40.50.720">
    <property type="entry name" value="NAD(P)-binding Rossmann-like Domain"/>
    <property type="match status" value="2"/>
</dbReference>
<name>A0A327ZR28_9STAP</name>
<sequence>MKILMYGTREDEKEAALAWAQKENVKVTFNDGPLTMETVDLLDGYDAVTTSQTAQFDDRLYEIVANKGIKQIAQRSAGFDMFDLDLATQHGLIISNVPSYSPNAIAEYAVTAAMNIIRNTEKIQRKVREHDFTWNKTIISKEMRSMTVAIIGTGRIGSITGRILNGFGAKVIGYDLYPNEDAKAFLTYTDTLEEVVRQADLISIHMPLTKDNTYMFNADLFAKMKDGVYIVNTARGGIVDTKALLDALNSGKVAAAALDTYENEAPYFPKDFRDKEIEDKVLLELIAREDVQVSQHIAFYTETAVMNLVEGGLNSAKEVVETGSCENRVN</sequence>
<evidence type="ECO:0000259" key="9">
    <source>
        <dbReference type="Pfam" id="PF00389"/>
    </source>
</evidence>
<evidence type="ECO:0000313" key="12">
    <source>
        <dbReference type="Proteomes" id="UP000249808"/>
    </source>
</evidence>
<evidence type="ECO:0000256" key="8">
    <source>
        <dbReference type="RuleBase" id="RU003719"/>
    </source>
</evidence>
<dbReference type="PANTHER" id="PTHR43026">
    <property type="entry name" value="2-HYDROXYACID DEHYDROGENASE HOMOLOG 1-RELATED"/>
    <property type="match status" value="1"/>
</dbReference>
<comment type="similarity">
    <text evidence="1 8">Belongs to the D-isomer specific 2-hydroxyacid dehydrogenase family.</text>
</comment>
<dbReference type="CDD" id="cd12186">
    <property type="entry name" value="LDH"/>
    <property type="match status" value="1"/>
</dbReference>
<dbReference type="InterPro" id="IPR029752">
    <property type="entry name" value="D-isomer_DH_CS1"/>
</dbReference>
<evidence type="ECO:0000256" key="1">
    <source>
        <dbReference type="ARBA" id="ARBA00005854"/>
    </source>
</evidence>
<comment type="catalytic activity">
    <reaction evidence="7">
        <text>(R)-lactate + NAD(+) = pyruvate + NADH + H(+)</text>
        <dbReference type="Rhea" id="RHEA:16369"/>
        <dbReference type="ChEBI" id="CHEBI:15361"/>
        <dbReference type="ChEBI" id="CHEBI:15378"/>
        <dbReference type="ChEBI" id="CHEBI:16004"/>
        <dbReference type="ChEBI" id="CHEBI:57540"/>
        <dbReference type="ChEBI" id="CHEBI:57945"/>
        <dbReference type="EC" id="1.1.1.28"/>
    </reaction>
</comment>
<dbReference type="RefSeq" id="WP_111716178.1">
    <property type="nucleotide sequence ID" value="NZ_JBHSSR010000013.1"/>
</dbReference>
<dbReference type="GO" id="GO:0008720">
    <property type="term" value="F:D-lactate dehydrogenase (NAD+) activity"/>
    <property type="evidence" value="ECO:0007669"/>
    <property type="project" value="UniProtKB-EC"/>
</dbReference>
<dbReference type="Pfam" id="PF02826">
    <property type="entry name" value="2-Hacid_dh_C"/>
    <property type="match status" value="1"/>
</dbReference>
<dbReference type="InterPro" id="IPR036291">
    <property type="entry name" value="NAD(P)-bd_dom_sf"/>
</dbReference>
<evidence type="ECO:0000259" key="10">
    <source>
        <dbReference type="Pfam" id="PF02826"/>
    </source>
</evidence>
<evidence type="ECO:0000256" key="4">
    <source>
        <dbReference type="ARBA" id="ARBA00023002"/>
    </source>
</evidence>
<dbReference type="InterPro" id="IPR029753">
    <property type="entry name" value="D-isomer_DH_CS"/>
</dbReference>
<dbReference type="InterPro" id="IPR006140">
    <property type="entry name" value="D-isomer_DH_NAD-bd"/>
</dbReference>
<dbReference type="PROSITE" id="PS00065">
    <property type="entry name" value="D_2_HYDROXYACID_DH_1"/>
    <property type="match status" value="1"/>
</dbReference>
<keyword evidence="5" id="KW-0520">NAD</keyword>
<dbReference type="Proteomes" id="UP000249808">
    <property type="component" value="Unassembled WGS sequence"/>
</dbReference>
<dbReference type="PROSITE" id="PS00671">
    <property type="entry name" value="D_2_HYDROXYACID_DH_3"/>
    <property type="match status" value="1"/>
</dbReference>
<evidence type="ECO:0000256" key="7">
    <source>
        <dbReference type="ARBA" id="ARBA00049040"/>
    </source>
</evidence>
<comment type="caution">
    <text evidence="11">The sequence shown here is derived from an EMBL/GenBank/DDBJ whole genome shotgun (WGS) entry which is preliminary data.</text>
</comment>
<proteinExistence type="inferred from homology"/>
<dbReference type="SUPFAM" id="SSF51735">
    <property type="entry name" value="NAD(P)-binding Rossmann-fold domains"/>
    <property type="match status" value="1"/>
</dbReference>
<dbReference type="GO" id="GO:0051287">
    <property type="term" value="F:NAD binding"/>
    <property type="evidence" value="ECO:0007669"/>
    <property type="project" value="InterPro"/>
</dbReference>
<dbReference type="InterPro" id="IPR058205">
    <property type="entry name" value="D-LDH-like"/>
</dbReference>
<keyword evidence="12" id="KW-1185">Reference proteome</keyword>
<accession>A0A327ZR28</accession>
<evidence type="ECO:0000256" key="5">
    <source>
        <dbReference type="ARBA" id="ARBA00023027"/>
    </source>
</evidence>
<protein>
    <recommendedName>
        <fullName evidence="3">D-lactate dehydrogenase</fullName>
        <ecNumber evidence="2">1.1.1.28</ecNumber>
    </recommendedName>
    <alternativeName>
        <fullName evidence="6">D-specific 2-hydroxyacid dehydrogenase</fullName>
    </alternativeName>
</protein>
<feature type="domain" description="D-isomer specific 2-hydroxyacid dehydrogenase NAD-binding" evidence="10">
    <location>
        <begin position="111"/>
        <end position="297"/>
    </location>
</feature>
<dbReference type="NCBIfam" id="NF006374">
    <property type="entry name" value="PRK08605.1"/>
    <property type="match status" value="1"/>
</dbReference>
<gene>
    <name evidence="11" type="ORF">BHU61_08555</name>
</gene>
<dbReference type="EC" id="1.1.1.28" evidence="2"/>
<evidence type="ECO:0000256" key="6">
    <source>
        <dbReference type="ARBA" id="ARBA00030947"/>
    </source>
</evidence>
<keyword evidence="4 8" id="KW-0560">Oxidoreductase</keyword>
<dbReference type="EMBL" id="PZJH01000003">
    <property type="protein sequence ID" value="RAK44753.1"/>
    <property type="molecule type" value="Genomic_DNA"/>
</dbReference>
<organism evidence="11 12">
    <name type="scientific">Macrococcus epidermidis</name>
    <dbReference type="NCBI Taxonomy" id="1902580"/>
    <lineage>
        <taxon>Bacteria</taxon>
        <taxon>Bacillati</taxon>
        <taxon>Bacillota</taxon>
        <taxon>Bacilli</taxon>
        <taxon>Bacillales</taxon>
        <taxon>Staphylococcaceae</taxon>
        <taxon>Macrococcus</taxon>
    </lineage>
</organism>
<dbReference type="Pfam" id="PF00389">
    <property type="entry name" value="2-Hacid_dh"/>
    <property type="match status" value="1"/>
</dbReference>